<dbReference type="InterPro" id="IPR052061">
    <property type="entry name" value="PTE-AB_protein"/>
</dbReference>
<dbReference type="Proteomes" id="UP001168146">
    <property type="component" value="Unassembled WGS sequence"/>
</dbReference>
<feature type="compositionally biased region" description="Basic and acidic residues" evidence="1">
    <location>
        <begin position="394"/>
        <end position="405"/>
    </location>
</feature>
<evidence type="ECO:0000313" key="2">
    <source>
        <dbReference type="EMBL" id="KAK0304114.1"/>
    </source>
</evidence>
<evidence type="ECO:0000313" key="3">
    <source>
        <dbReference type="Proteomes" id="UP001168146"/>
    </source>
</evidence>
<feature type="compositionally biased region" description="Pro residues" evidence="1">
    <location>
        <begin position="372"/>
        <end position="388"/>
    </location>
</feature>
<dbReference type="EMBL" id="JASUXU010000135">
    <property type="protein sequence ID" value="KAK0304114.1"/>
    <property type="molecule type" value="Genomic_DNA"/>
</dbReference>
<gene>
    <name evidence="2" type="ORF">LTR82_017328</name>
</gene>
<dbReference type="Gene3D" id="3.10.129.10">
    <property type="entry name" value="Hotdog Thioesterase"/>
    <property type="match status" value="1"/>
</dbReference>
<proteinExistence type="predicted"/>
<comment type="caution">
    <text evidence="2">The sequence shown here is derived from an EMBL/GenBank/DDBJ whole genome shotgun (WGS) entry which is preliminary data.</text>
</comment>
<dbReference type="InterPro" id="IPR029069">
    <property type="entry name" value="HotDog_dom_sf"/>
</dbReference>
<reference evidence="2" key="1">
    <citation type="submission" date="2021-12" db="EMBL/GenBank/DDBJ databases">
        <title>Black yeast isolated from Biological Soil Crust.</title>
        <authorList>
            <person name="Kurbessoian T."/>
        </authorList>
    </citation>
    <scope>NUCLEOTIDE SEQUENCE</scope>
    <source>
        <strain evidence="2">CCFEE 5208</strain>
    </source>
</reference>
<dbReference type="PANTHER" id="PTHR47260:SF1">
    <property type="entry name" value="UPF0644 PROTEIN PB2B4.06"/>
    <property type="match status" value="1"/>
</dbReference>
<name>A0AAN6F612_9PEZI</name>
<evidence type="ECO:0008006" key="4">
    <source>
        <dbReference type="Google" id="ProtNLM"/>
    </source>
</evidence>
<feature type="region of interest" description="Disordered" evidence="1">
    <location>
        <begin position="307"/>
        <end position="457"/>
    </location>
</feature>
<feature type="compositionally biased region" description="Polar residues" evidence="1">
    <location>
        <begin position="346"/>
        <end position="365"/>
    </location>
</feature>
<accession>A0AAN6F612</accession>
<evidence type="ECO:0000256" key="1">
    <source>
        <dbReference type="SAM" id="MobiDB-lite"/>
    </source>
</evidence>
<dbReference type="AlphaFoldDB" id="A0AAN6F612"/>
<organism evidence="2 3">
    <name type="scientific">Friedmanniomyces endolithicus</name>
    <dbReference type="NCBI Taxonomy" id="329885"/>
    <lineage>
        <taxon>Eukaryota</taxon>
        <taxon>Fungi</taxon>
        <taxon>Dikarya</taxon>
        <taxon>Ascomycota</taxon>
        <taxon>Pezizomycotina</taxon>
        <taxon>Dothideomycetes</taxon>
        <taxon>Dothideomycetidae</taxon>
        <taxon>Mycosphaerellales</taxon>
        <taxon>Teratosphaeriaceae</taxon>
        <taxon>Friedmanniomyces</taxon>
    </lineage>
</organism>
<dbReference type="PANTHER" id="PTHR47260">
    <property type="entry name" value="UPF0644 PROTEIN PB2B4.06"/>
    <property type="match status" value="1"/>
</dbReference>
<sequence>MPEPGTHEDGILIADLNQRIDSDFKVKVLRGKCLGVAKQLKGSSSEAGGWAEIVPRPANEETSSRSDDELLGHMQGARGLGVERLFWDRSEKRLVAIIWFGGALSGWPGVTHGGAIATVLAEKAGLAAALTDGNKSTATDAAVPQRLPGTGSHAKMFAPVERHGEPAQLSLSYVKPTHANNFYVIRVSPSLDLDQETEHVTPPEPRGGHEYEATLETLDAKICVKAKIKFAPSSALHRVEDEVMNAAKTSYADFRHWLWPSRQQQVASQIALPTKSCDLYYFISLSTAQRMALSPVMLVAEEIPVPKTKSTPKPAKLVLRDGKSYAPRPRSASIPHAVLKRRSRTGSHTSAMQQTTPRSVSPMQHTSKEDSPPLPSPPPNRALPPTPPASGSERPAKIRATEAKKHLPIPPVYEILPKAHTPPKRSDPLPHVVTRAQRKSISPKDSSLGSKPTTAMSAKTDTARLEALEKQNAMLSAALVAVLRTNGAINGPLSALAAVTESESPVRAMAWESRVARRSAASQGAGSHTASSSNGSALEMYISTRRGSRQGCGGA</sequence>
<dbReference type="SUPFAM" id="SSF54637">
    <property type="entry name" value="Thioesterase/thiol ester dehydrase-isomerase"/>
    <property type="match status" value="1"/>
</dbReference>
<feature type="compositionally biased region" description="Polar residues" evidence="1">
    <location>
        <begin position="439"/>
        <end position="457"/>
    </location>
</feature>
<protein>
    <recommendedName>
        <fullName evidence="4">Thioesterase domain-containing protein</fullName>
    </recommendedName>
</protein>